<evidence type="ECO:0000256" key="1">
    <source>
        <dbReference type="SAM" id="MobiDB-lite"/>
    </source>
</evidence>
<name>A0AA40CGZ6_9PEZI</name>
<keyword evidence="4" id="KW-1185">Reference proteome</keyword>
<reference evidence="3" key="1">
    <citation type="submission" date="2023-06" db="EMBL/GenBank/DDBJ databases">
        <title>Genome-scale phylogeny and comparative genomics of the fungal order Sordariales.</title>
        <authorList>
            <consortium name="Lawrence Berkeley National Laboratory"/>
            <person name="Hensen N."/>
            <person name="Bonometti L."/>
            <person name="Westerberg I."/>
            <person name="Brannstrom I.O."/>
            <person name="Guillou S."/>
            <person name="Cros-Aarteil S."/>
            <person name="Calhoun S."/>
            <person name="Haridas S."/>
            <person name="Kuo A."/>
            <person name="Mondo S."/>
            <person name="Pangilinan J."/>
            <person name="Riley R."/>
            <person name="LaButti K."/>
            <person name="Andreopoulos B."/>
            <person name="Lipzen A."/>
            <person name="Chen C."/>
            <person name="Yanf M."/>
            <person name="Daum C."/>
            <person name="Ng V."/>
            <person name="Clum A."/>
            <person name="Steindorff A."/>
            <person name="Ohm R."/>
            <person name="Martin F."/>
            <person name="Silar P."/>
            <person name="Natvig D."/>
            <person name="Lalanne C."/>
            <person name="Gautier V."/>
            <person name="Ament-velasquez S.L."/>
            <person name="Kruys A."/>
            <person name="Hutchinson M.I."/>
            <person name="Powell A.J."/>
            <person name="Barry K."/>
            <person name="Miller A.N."/>
            <person name="Grigoriev I.V."/>
            <person name="Debuchy R."/>
            <person name="Gladieux P."/>
            <person name="Thoren M.H."/>
            <person name="Johannesson H."/>
        </authorList>
    </citation>
    <scope>NUCLEOTIDE SEQUENCE</scope>
    <source>
        <strain evidence="3">SMH3391-2</strain>
    </source>
</reference>
<protein>
    <submittedName>
        <fullName evidence="3">MoaB/Mog domain-containing protein</fullName>
    </submittedName>
</protein>
<proteinExistence type="predicted"/>
<dbReference type="CDD" id="cd00885">
    <property type="entry name" value="cinA"/>
    <property type="match status" value="1"/>
</dbReference>
<feature type="compositionally biased region" description="Acidic residues" evidence="1">
    <location>
        <begin position="314"/>
        <end position="325"/>
    </location>
</feature>
<dbReference type="PANTHER" id="PTHR47675">
    <property type="entry name" value="MOLYBDOPTERIN BINDING DOMAIN PROTEIN (AFU_ORTHOLOGUE AFUA_5G11210)"/>
    <property type="match status" value="1"/>
</dbReference>
<evidence type="ECO:0000313" key="3">
    <source>
        <dbReference type="EMBL" id="KAK0637163.1"/>
    </source>
</evidence>
<dbReference type="InterPro" id="IPR036425">
    <property type="entry name" value="MoaB/Mog-like_dom_sf"/>
</dbReference>
<gene>
    <name evidence="3" type="ORF">B0T17DRAFT_520800</name>
</gene>
<evidence type="ECO:0000259" key="2">
    <source>
        <dbReference type="SMART" id="SM00852"/>
    </source>
</evidence>
<dbReference type="Proteomes" id="UP001174934">
    <property type="component" value="Unassembled WGS sequence"/>
</dbReference>
<organism evidence="3 4">
    <name type="scientific">Bombardia bombarda</name>
    <dbReference type="NCBI Taxonomy" id="252184"/>
    <lineage>
        <taxon>Eukaryota</taxon>
        <taxon>Fungi</taxon>
        <taxon>Dikarya</taxon>
        <taxon>Ascomycota</taxon>
        <taxon>Pezizomycotina</taxon>
        <taxon>Sordariomycetes</taxon>
        <taxon>Sordariomycetidae</taxon>
        <taxon>Sordariales</taxon>
        <taxon>Lasiosphaeriaceae</taxon>
        <taxon>Bombardia</taxon>
    </lineage>
</organism>
<feature type="domain" description="MoaB/Mog" evidence="2">
    <location>
        <begin position="57"/>
        <end position="234"/>
    </location>
</feature>
<dbReference type="PANTHER" id="PTHR47675:SF1">
    <property type="entry name" value="MOLYBDOPTERIN BINDING DOMAIN PROTEIN (AFU_ORTHOLOGUE AFUA_5G11210)"/>
    <property type="match status" value="1"/>
</dbReference>
<dbReference type="SMART" id="SM00852">
    <property type="entry name" value="MoCF_biosynth"/>
    <property type="match status" value="1"/>
</dbReference>
<evidence type="ECO:0000313" key="4">
    <source>
        <dbReference type="Proteomes" id="UP001174934"/>
    </source>
</evidence>
<feature type="region of interest" description="Disordered" evidence="1">
    <location>
        <begin position="314"/>
        <end position="333"/>
    </location>
</feature>
<dbReference type="EMBL" id="JAULSR010000001">
    <property type="protein sequence ID" value="KAK0637163.1"/>
    <property type="molecule type" value="Genomic_DNA"/>
</dbReference>
<dbReference type="SUPFAM" id="SSF53218">
    <property type="entry name" value="Molybdenum cofactor biosynthesis proteins"/>
    <property type="match status" value="1"/>
</dbReference>
<dbReference type="GO" id="GO:0042726">
    <property type="term" value="P:flavin-containing compound metabolic process"/>
    <property type="evidence" value="ECO:0007669"/>
    <property type="project" value="TreeGrafter"/>
</dbReference>
<dbReference type="InterPro" id="IPR001453">
    <property type="entry name" value="MoaB/Mog_dom"/>
</dbReference>
<dbReference type="GO" id="GO:0047884">
    <property type="term" value="F:FAD diphosphatase activity"/>
    <property type="evidence" value="ECO:0007669"/>
    <property type="project" value="TreeGrafter"/>
</dbReference>
<dbReference type="Pfam" id="PF00994">
    <property type="entry name" value="MoCF_biosynth"/>
    <property type="match status" value="1"/>
</dbReference>
<comment type="caution">
    <text evidence="3">The sequence shown here is derived from an EMBL/GenBank/DDBJ whole genome shotgun (WGS) entry which is preliminary data.</text>
</comment>
<dbReference type="AlphaFoldDB" id="A0AA40CGZ6"/>
<sequence length="333" mass="36563">MFSSIRHVARHLTRPLPNQAHTSAAVFASNTPTHGLTMASSTVSPAERNSRTIYTAACLIIGDEVLGGKTKDTNSNFFAQWCFKQGITLKKIEVISDNQGEIIEAVRRMSNGYDMVVTSGGIGPTHDDITYESIAKAFDLPIVLHEKTKQLMIEKAKRDFNWDVPSDARDAKLKMARLPTDPNIEDPKQVLYPGPEDMWVPVSVVNGNVYILPGVPRLFEALIDGLQTILAPHIPSETNHRVSIATPMSESAIAKYLTDLTNSVEPKGVKVGSYPRWGKSWNIVTLVGKNKEFIDSIVPKVADYVSGHLVTDDANDPDLAEDGENIEAKVEAK</sequence>
<dbReference type="Gene3D" id="3.40.980.10">
    <property type="entry name" value="MoaB/Mog-like domain"/>
    <property type="match status" value="1"/>
</dbReference>
<accession>A0AA40CGZ6</accession>